<dbReference type="GeneID" id="7453032"/>
<name>B8CBC4_THAPS</name>
<protein>
    <submittedName>
        <fullName evidence="5">Guanyl nucleotide exchange factor</fullName>
    </submittedName>
</protein>
<dbReference type="SUPFAM" id="SSF50985">
    <property type="entry name" value="RCC1/BLIP-II"/>
    <property type="match status" value="1"/>
</dbReference>
<evidence type="ECO:0000313" key="6">
    <source>
        <dbReference type="Proteomes" id="UP000001449"/>
    </source>
</evidence>
<feature type="repeat" description="RCC1" evidence="2">
    <location>
        <begin position="279"/>
        <end position="331"/>
    </location>
</feature>
<feature type="domain" description="RCC1-like" evidence="4">
    <location>
        <begin position="84"/>
        <end position="339"/>
    </location>
</feature>
<evidence type="ECO:0000256" key="1">
    <source>
        <dbReference type="ARBA" id="ARBA00022737"/>
    </source>
</evidence>
<feature type="region of interest" description="Disordered" evidence="3">
    <location>
        <begin position="1"/>
        <end position="21"/>
    </location>
</feature>
<reference evidence="5 6" key="1">
    <citation type="journal article" date="2004" name="Science">
        <title>The genome of the diatom Thalassiosira pseudonana: ecology, evolution, and metabolism.</title>
        <authorList>
            <person name="Armbrust E.V."/>
            <person name="Berges J.A."/>
            <person name="Bowler C."/>
            <person name="Green B.R."/>
            <person name="Martinez D."/>
            <person name="Putnam N.H."/>
            <person name="Zhou S."/>
            <person name="Allen A.E."/>
            <person name="Apt K.E."/>
            <person name="Bechner M."/>
            <person name="Brzezinski M.A."/>
            <person name="Chaal B.K."/>
            <person name="Chiovitti A."/>
            <person name="Davis A.K."/>
            <person name="Demarest M.S."/>
            <person name="Detter J.C."/>
            <person name="Glavina T."/>
            <person name="Goodstein D."/>
            <person name="Hadi M.Z."/>
            <person name="Hellsten U."/>
            <person name="Hildebrand M."/>
            <person name="Jenkins B.D."/>
            <person name="Jurka J."/>
            <person name="Kapitonov V.V."/>
            <person name="Kroger N."/>
            <person name="Lau W.W."/>
            <person name="Lane T.W."/>
            <person name="Larimer F.W."/>
            <person name="Lippmeier J.C."/>
            <person name="Lucas S."/>
            <person name="Medina M."/>
            <person name="Montsant A."/>
            <person name="Obornik M."/>
            <person name="Parker M.S."/>
            <person name="Palenik B."/>
            <person name="Pazour G.J."/>
            <person name="Richardson P.M."/>
            <person name="Rynearson T.A."/>
            <person name="Saito M.A."/>
            <person name="Schwartz D.C."/>
            <person name="Thamatrakoln K."/>
            <person name="Valentin K."/>
            <person name="Vardi A."/>
            <person name="Wilkerson F.P."/>
            <person name="Rokhsar D.S."/>
        </authorList>
    </citation>
    <scope>NUCLEOTIDE SEQUENCE [LARGE SCALE GENOMIC DNA]</scope>
    <source>
        <strain evidence="5 6">CCMP1335</strain>
    </source>
</reference>
<dbReference type="OMA" id="IGWGVRI"/>
<dbReference type="eggNOG" id="KOG1426">
    <property type="taxonomic scope" value="Eukaryota"/>
</dbReference>
<dbReference type="Gene3D" id="2.130.10.30">
    <property type="entry name" value="Regulator of chromosome condensation 1/beta-lactamase-inhibitor protein II"/>
    <property type="match status" value="2"/>
</dbReference>
<proteinExistence type="predicted"/>
<dbReference type="PROSITE" id="PS00626">
    <property type="entry name" value="RCC1_2"/>
    <property type="match status" value="2"/>
</dbReference>
<gene>
    <name evidence="5" type="ORF">THAPSDRAFT_264002</name>
</gene>
<feature type="repeat" description="RCC1" evidence="2">
    <location>
        <begin position="2"/>
        <end position="55"/>
    </location>
</feature>
<feature type="non-terminal residue" evidence="5">
    <location>
        <position position="1"/>
    </location>
</feature>
<evidence type="ECO:0000259" key="4">
    <source>
        <dbReference type="Pfam" id="PF25390"/>
    </source>
</evidence>
<dbReference type="InterPro" id="IPR051625">
    <property type="entry name" value="Signaling_Regulatory_Domain"/>
</dbReference>
<dbReference type="InterPro" id="IPR058923">
    <property type="entry name" value="RCC1-like_dom"/>
</dbReference>
<dbReference type="KEGG" id="tps:THAPSDRAFT_264002"/>
<dbReference type="HOGENOM" id="CLU_690017_0_0_1"/>
<feature type="repeat" description="RCC1" evidence="2">
    <location>
        <begin position="168"/>
        <end position="224"/>
    </location>
</feature>
<dbReference type="Pfam" id="PF25390">
    <property type="entry name" value="WD40_RLD"/>
    <property type="match status" value="1"/>
</dbReference>
<keyword evidence="1" id="KW-0677">Repeat</keyword>
<dbReference type="Pfam" id="PF00415">
    <property type="entry name" value="RCC1"/>
    <property type="match status" value="1"/>
</dbReference>
<dbReference type="PaxDb" id="35128-Thaps264002"/>
<dbReference type="PANTHER" id="PTHR22872">
    <property type="entry name" value="BTK-BINDING PROTEIN-RELATED"/>
    <property type="match status" value="1"/>
</dbReference>
<keyword evidence="6" id="KW-1185">Reference proteome</keyword>
<dbReference type="STRING" id="35128.B8CBC4"/>
<dbReference type="Proteomes" id="UP000001449">
    <property type="component" value="Chromosome 13"/>
</dbReference>
<feature type="repeat" description="RCC1" evidence="2">
    <location>
        <begin position="225"/>
        <end position="278"/>
    </location>
</feature>
<feature type="repeat" description="RCC1" evidence="2">
    <location>
        <begin position="57"/>
        <end position="113"/>
    </location>
</feature>
<feature type="repeat" description="RCC1" evidence="2">
    <location>
        <begin position="114"/>
        <end position="167"/>
    </location>
</feature>
<sequence length="400" mass="42673">GSGIASWGVAKRGQCGHGDREDVSEPKLLLGKIGWGVRIVQVAAGGGQLDLMLKKSGRVLSFGTAQYGALGHGYDAGKQLSDCLRPRYIDALKNEKVICVSAGELHSGCVTADGDVYTWGEGFCGQLGLGDRRPHLLPEQVTLGGLEDECVSNMSCGCRHTLVVTEEGEVFSWGLGRYGVLDALNLTLDDPSDQCFPKLVDALGAFRAVGVSAGHRHSMVLDEHGGLYTFGSGASGALGHGDLVGQEFPVKVMQFEENNVRIHQMSAGVDMSMAVSTTGDVYAWGKAKEGRIGLGNNNDICLPRKVDVGDANFKGVDVECGYVHSLIIGLDGSVYQCGGVGVDGKDDGQNTGGDGFPVLLSGYNIWHRIAEPKEKVFKQQWKKYGKYELKGRSGWNKDDT</sequence>
<dbReference type="InterPro" id="IPR009091">
    <property type="entry name" value="RCC1/BLIP-II"/>
</dbReference>
<dbReference type="PROSITE" id="PS50012">
    <property type="entry name" value="RCC1_3"/>
    <property type="match status" value="6"/>
</dbReference>
<evidence type="ECO:0000313" key="5">
    <source>
        <dbReference type="EMBL" id="EED89104.1"/>
    </source>
</evidence>
<evidence type="ECO:0000256" key="2">
    <source>
        <dbReference type="PROSITE-ProRule" id="PRU00235"/>
    </source>
</evidence>
<reference evidence="5 6" key="2">
    <citation type="journal article" date="2008" name="Nature">
        <title>The Phaeodactylum genome reveals the evolutionary history of diatom genomes.</title>
        <authorList>
            <person name="Bowler C."/>
            <person name="Allen A.E."/>
            <person name="Badger J.H."/>
            <person name="Grimwood J."/>
            <person name="Jabbari K."/>
            <person name="Kuo A."/>
            <person name="Maheswari U."/>
            <person name="Martens C."/>
            <person name="Maumus F."/>
            <person name="Otillar R.P."/>
            <person name="Rayko E."/>
            <person name="Salamov A."/>
            <person name="Vandepoele K."/>
            <person name="Beszteri B."/>
            <person name="Gruber A."/>
            <person name="Heijde M."/>
            <person name="Katinka M."/>
            <person name="Mock T."/>
            <person name="Valentin K."/>
            <person name="Verret F."/>
            <person name="Berges J.A."/>
            <person name="Brownlee C."/>
            <person name="Cadoret J.P."/>
            <person name="Chiovitti A."/>
            <person name="Choi C.J."/>
            <person name="Coesel S."/>
            <person name="De Martino A."/>
            <person name="Detter J.C."/>
            <person name="Durkin C."/>
            <person name="Falciatore A."/>
            <person name="Fournet J."/>
            <person name="Haruta M."/>
            <person name="Huysman M.J."/>
            <person name="Jenkins B.D."/>
            <person name="Jiroutova K."/>
            <person name="Jorgensen R.E."/>
            <person name="Joubert Y."/>
            <person name="Kaplan A."/>
            <person name="Kroger N."/>
            <person name="Kroth P.G."/>
            <person name="La Roche J."/>
            <person name="Lindquist E."/>
            <person name="Lommer M."/>
            <person name="Martin-Jezequel V."/>
            <person name="Lopez P.J."/>
            <person name="Lucas S."/>
            <person name="Mangogna M."/>
            <person name="McGinnis K."/>
            <person name="Medlin L.K."/>
            <person name="Montsant A."/>
            <person name="Oudot-Le Secq M.P."/>
            <person name="Napoli C."/>
            <person name="Obornik M."/>
            <person name="Parker M.S."/>
            <person name="Petit J.L."/>
            <person name="Porcel B.M."/>
            <person name="Poulsen N."/>
            <person name="Robison M."/>
            <person name="Rychlewski L."/>
            <person name="Rynearson T.A."/>
            <person name="Schmutz J."/>
            <person name="Shapiro H."/>
            <person name="Siaut M."/>
            <person name="Stanley M."/>
            <person name="Sussman M.R."/>
            <person name="Taylor A.R."/>
            <person name="Vardi A."/>
            <person name="von Dassow P."/>
            <person name="Vyverman W."/>
            <person name="Willis A."/>
            <person name="Wyrwicz L.S."/>
            <person name="Rokhsar D.S."/>
            <person name="Weissenbach J."/>
            <person name="Armbrust E.V."/>
            <person name="Green B.R."/>
            <person name="Van de Peer Y."/>
            <person name="Grigoriev I.V."/>
        </authorList>
    </citation>
    <scope>NUCLEOTIDE SEQUENCE [LARGE SCALE GENOMIC DNA]</scope>
    <source>
        <strain evidence="5 6">CCMP1335</strain>
    </source>
</reference>
<dbReference type="AlphaFoldDB" id="B8CBC4"/>
<dbReference type="EMBL" id="CM000648">
    <property type="protein sequence ID" value="EED89104.1"/>
    <property type="molecule type" value="Genomic_DNA"/>
</dbReference>
<evidence type="ECO:0000256" key="3">
    <source>
        <dbReference type="SAM" id="MobiDB-lite"/>
    </source>
</evidence>
<organism evidence="5 6">
    <name type="scientific">Thalassiosira pseudonana</name>
    <name type="common">Marine diatom</name>
    <name type="synonym">Cyclotella nana</name>
    <dbReference type="NCBI Taxonomy" id="35128"/>
    <lineage>
        <taxon>Eukaryota</taxon>
        <taxon>Sar</taxon>
        <taxon>Stramenopiles</taxon>
        <taxon>Ochrophyta</taxon>
        <taxon>Bacillariophyta</taxon>
        <taxon>Coscinodiscophyceae</taxon>
        <taxon>Thalassiosirophycidae</taxon>
        <taxon>Thalassiosirales</taxon>
        <taxon>Thalassiosiraceae</taxon>
        <taxon>Thalassiosira</taxon>
    </lineage>
</organism>
<dbReference type="RefSeq" id="XP_002293368.1">
    <property type="nucleotide sequence ID" value="XM_002293332.1"/>
</dbReference>
<accession>B8CBC4</accession>
<dbReference type="PRINTS" id="PR00633">
    <property type="entry name" value="RCCNDNSATION"/>
</dbReference>
<dbReference type="InParanoid" id="B8CBC4"/>
<dbReference type="InterPro" id="IPR000408">
    <property type="entry name" value="Reg_chr_condens"/>
</dbReference>